<dbReference type="Pfam" id="PF00989">
    <property type="entry name" value="PAS"/>
    <property type="match status" value="1"/>
</dbReference>
<dbReference type="InterPro" id="IPR025944">
    <property type="entry name" value="Sigma_54_int_dom_CS"/>
</dbReference>
<dbReference type="Pfam" id="PF00158">
    <property type="entry name" value="Sigma54_activat"/>
    <property type="match status" value="1"/>
</dbReference>
<dbReference type="InterPro" id="IPR025943">
    <property type="entry name" value="Sigma_54_int_dom_ATP-bd_2"/>
</dbReference>
<accession>A0A7G6E7U5</accession>
<keyword evidence="4" id="KW-0238">DNA-binding</keyword>
<name>A0A7G6E7U5_THEFR</name>
<dbReference type="InterPro" id="IPR000014">
    <property type="entry name" value="PAS"/>
</dbReference>
<dbReference type="AlphaFoldDB" id="A0A7G6E7U5"/>
<keyword evidence="9" id="KW-1185">Reference proteome</keyword>
<dbReference type="Proteomes" id="UP000515847">
    <property type="component" value="Chromosome"/>
</dbReference>
<dbReference type="PANTHER" id="PTHR32071">
    <property type="entry name" value="TRANSCRIPTIONAL REGULATORY PROTEIN"/>
    <property type="match status" value="1"/>
</dbReference>
<evidence type="ECO:0000256" key="5">
    <source>
        <dbReference type="ARBA" id="ARBA00023163"/>
    </source>
</evidence>
<dbReference type="InterPro" id="IPR009057">
    <property type="entry name" value="Homeodomain-like_sf"/>
</dbReference>
<dbReference type="PROSITE" id="PS00688">
    <property type="entry name" value="SIGMA54_INTERACT_3"/>
    <property type="match status" value="1"/>
</dbReference>
<dbReference type="SUPFAM" id="SSF52540">
    <property type="entry name" value="P-loop containing nucleoside triphosphate hydrolases"/>
    <property type="match status" value="1"/>
</dbReference>
<evidence type="ECO:0000256" key="1">
    <source>
        <dbReference type="ARBA" id="ARBA00022741"/>
    </source>
</evidence>
<dbReference type="Pfam" id="PF25601">
    <property type="entry name" value="AAA_lid_14"/>
    <property type="match status" value="1"/>
</dbReference>
<dbReference type="Gene3D" id="3.40.50.300">
    <property type="entry name" value="P-loop containing nucleotide triphosphate hydrolases"/>
    <property type="match status" value="1"/>
</dbReference>
<dbReference type="SUPFAM" id="SSF159800">
    <property type="entry name" value="PrpR receptor domain-like"/>
    <property type="match status" value="1"/>
</dbReference>
<dbReference type="PROSITE" id="PS00675">
    <property type="entry name" value="SIGMA54_INTERACT_1"/>
    <property type="match status" value="1"/>
</dbReference>
<dbReference type="NCBIfam" id="TIGR00229">
    <property type="entry name" value="sensory_box"/>
    <property type="match status" value="1"/>
</dbReference>
<dbReference type="CDD" id="cd00130">
    <property type="entry name" value="PAS"/>
    <property type="match status" value="1"/>
</dbReference>
<dbReference type="CDD" id="cd00009">
    <property type="entry name" value="AAA"/>
    <property type="match status" value="1"/>
</dbReference>
<keyword evidence="3" id="KW-0805">Transcription regulation</keyword>
<dbReference type="GO" id="GO:0000156">
    <property type="term" value="F:phosphorelay response regulator activity"/>
    <property type="evidence" value="ECO:0007669"/>
    <property type="project" value="InterPro"/>
</dbReference>
<gene>
    <name evidence="8" type="ORF">BR63_18875</name>
</gene>
<dbReference type="InterPro" id="IPR002078">
    <property type="entry name" value="Sigma_54_int"/>
</dbReference>
<dbReference type="Gene3D" id="3.30.450.20">
    <property type="entry name" value="PAS domain"/>
    <property type="match status" value="1"/>
</dbReference>
<dbReference type="Gene3D" id="3.40.50.2300">
    <property type="match status" value="1"/>
</dbReference>
<dbReference type="Gene3D" id="1.10.10.60">
    <property type="entry name" value="Homeodomain-like"/>
    <property type="match status" value="1"/>
</dbReference>
<evidence type="ECO:0000256" key="2">
    <source>
        <dbReference type="ARBA" id="ARBA00022840"/>
    </source>
</evidence>
<reference evidence="8 9" key="1">
    <citation type="journal article" date="2019" name="Front. Microbiol.">
        <title>Thermoanaerosceptrum fracticalcis gen. nov. sp. nov., a Novel Fumarate-Fermenting Microorganism From a Deep Fractured Carbonate Aquifer of the US Great Basin.</title>
        <authorList>
            <person name="Hamilton-Brehm S.D."/>
            <person name="Stewart L.E."/>
            <person name="Zavarin M."/>
            <person name="Caldwell M."/>
            <person name="Lawson P.A."/>
            <person name="Onstott T.C."/>
            <person name="Grzymski J."/>
            <person name="Neveux I."/>
            <person name="Lollar B.S."/>
            <person name="Russell C.E."/>
            <person name="Moser D.P."/>
        </authorList>
    </citation>
    <scope>NUCLEOTIDE SEQUENCE [LARGE SCALE GENOMIC DNA]</scope>
    <source>
        <strain evidence="8 9">DRI-13</strain>
    </source>
</reference>
<dbReference type="FunFam" id="3.40.50.300:FF:000006">
    <property type="entry name" value="DNA-binding transcriptional regulator NtrC"/>
    <property type="match status" value="1"/>
</dbReference>
<keyword evidence="1" id="KW-0547">Nucleotide-binding</keyword>
<evidence type="ECO:0000256" key="3">
    <source>
        <dbReference type="ARBA" id="ARBA00023015"/>
    </source>
</evidence>
<feature type="domain" description="PAS" evidence="7">
    <location>
        <begin position="193"/>
        <end position="238"/>
    </location>
</feature>
<dbReference type="PROSITE" id="PS50112">
    <property type="entry name" value="PAS"/>
    <property type="match status" value="1"/>
</dbReference>
<evidence type="ECO:0000313" key="8">
    <source>
        <dbReference type="EMBL" id="QNB48149.1"/>
    </source>
</evidence>
<evidence type="ECO:0000313" key="9">
    <source>
        <dbReference type="Proteomes" id="UP000515847"/>
    </source>
</evidence>
<dbReference type="PROSITE" id="PS50045">
    <property type="entry name" value="SIGMA54_INTERACT_4"/>
    <property type="match status" value="1"/>
</dbReference>
<keyword evidence="5" id="KW-0804">Transcription</keyword>
<protein>
    <submittedName>
        <fullName evidence="8">PAS domain-containing protein</fullName>
    </submittedName>
</protein>
<evidence type="ECO:0000259" key="7">
    <source>
        <dbReference type="PROSITE" id="PS50112"/>
    </source>
</evidence>
<dbReference type="EMBL" id="CP045798">
    <property type="protein sequence ID" value="QNB48149.1"/>
    <property type="molecule type" value="Genomic_DNA"/>
</dbReference>
<dbReference type="KEGG" id="tfr:BR63_18875"/>
<dbReference type="Gene3D" id="3.40.50.10660">
    <property type="entry name" value="PrpR receptor domain-like"/>
    <property type="match status" value="1"/>
</dbReference>
<dbReference type="SUPFAM" id="SSF46689">
    <property type="entry name" value="Homeodomain-like"/>
    <property type="match status" value="1"/>
</dbReference>
<dbReference type="InterPro" id="IPR010524">
    <property type="entry name" value="Sig_transdc_resp-reg_PrpR_N"/>
</dbReference>
<dbReference type="SMART" id="SM00382">
    <property type="entry name" value="AAA"/>
    <property type="match status" value="1"/>
</dbReference>
<evidence type="ECO:0000256" key="4">
    <source>
        <dbReference type="ARBA" id="ARBA00023125"/>
    </source>
</evidence>
<dbReference type="OrthoDB" id="9803970at2"/>
<dbReference type="SMART" id="SM00091">
    <property type="entry name" value="PAS"/>
    <property type="match status" value="1"/>
</dbReference>
<dbReference type="InterPro" id="IPR035965">
    <property type="entry name" value="PAS-like_dom_sf"/>
</dbReference>
<dbReference type="GO" id="GO:0003677">
    <property type="term" value="F:DNA binding"/>
    <property type="evidence" value="ECO:0007669"/>
    <property type="project" value="UniProtKB-KW"/>
</dbReference>
<dbReference type="Pfam" id="PF06506">
    <property type="entry name" value="PrpR_N"/>
    <property type="match status" value="1"/>
</dbReference>
<dbReference type="GO" id="GO:0005524">
    <property type="term" value="F:ATP binding"/>
    <property type="evidence" value="ECO:0007669"/>
    <property type="project" value="UniProtKB-KW"/>
</dbReference>
<keyword evidence="2" id="KW-0067">ATP-binding</keyword>
<dbReference type="PROSITE" id="PS00676">
    <property type="entry name" value="SIGMA54_INTERACT_2"/>
    <property type="match status" value="1"/>
</dbReference>
<feature type="domain" description="Sigma-54 factor interaction" evidence="6">
    <location>
        <begin position="322"/>
        <end position="550"/>
    </location>
</feature>
<dbReference type="SUPFAM" id="SSF55785">
    <property type="entry name" value="PYP-like sensor domain (PAS domain)"/>
    <property type="match status" value="1"/>
</dbReference>
<proteinExistence type="predicted"/>
<dbReference type="RefSeq" id="WP_034420827.1">
    <property type="nucleotide sequence ID" value="NZ_CP045798.1"/>
</dbReference>
<evidence type="ECO:0000259" key="6">
    <source>
        <dbReference type="PROSITE" id="PS50045"/>
    </source>
</evidence>
<dbReference type="InterPro" id="IPR025662">
    <property type="entry name" value="Sigma_54_int_dom_ATP-bd_1"/>
</dbReference>
<sequence>MEKIKIGCLTYKHLDALARSAINKINDDSIEVVLIEGLMENLIEKVKEAFTDSVEIFVGGGANAETIMQATQYPVLRIHLTGLDYLEALLKAKELGKNVGIVSYKYPVSFDLNKLEKMSGMKIVPVIFHDTDELEQKLLSSNIEVVIGASLSIEIATKLGLGTVLIYPGEDAIISTIREAKNVAIALRKEREKSKISQAILDFSLSGVIATDAKGQINIYNPSAERILGISSQQVLGKPLKSTFPELNMEDVLKTGMPQIESVEQVNGTEIVINRVPIENGGKIFGSVATFQKVSDIQRTEHKIRLLNKLKGFSAKANFSDIIGSSKIMQSIIEKAKIYAKTNSNILIYGETGVGKEIFAQSIHNYSFRQNGPFVAINCAALPENLLESELFGYDEGAFTGSRKGGKAGLFELAHKGTIFLDEIGEISLALQARLLRVIQEKEVIRIGGDAVIPVDIRIIAATNKKLEDKMPYEFRDDLYYRLNVLQLTIPALRQRKEDIRDLFLRFLKKHLNINQLSEDMIEHILPVLTLYSWPGNIRELQNVVERFAVLFNNTIRLNNYLIRELLVTSIGEDKLVNDLLRQFNYHSTDKIKGKEISSELIEKLELVFPDNKSKIAEKLGISRTTLWRSTK</sequence>
<dbReference type="GO" id="GO:0006355">
    <property type="term" value="P:regulation of DNA-templated transcription"/>
    <property type="evidence" value="ECO:0007669"/>
    <property type="project" value="InterPro"/>
</dbReference>
<dbReference type="Gene3D" id="1.10.8.60">
    <property type="match status" value="1"/>
</dbReference>
<dbReference type="InterPro" id="IPR058031">
    <property type="entry name" value="AAA_lid_NorR"/>
</dbReference>
<dbReference type="InterPro" id="IPR003593">
    <property type="entry name" value="AAA+_ATPase"/>
</dbReference>
<dbReference type="InterPro" id="IPR013767">
    <property type="entry name" value="PAS_fold"/>
</dbReference>
<dbReference type="InterPro" id="IPR027417">
    <property type="entry name" value="P-loop_NTPase"/>
</dbReference>
<organism evidence="8 9">
    <name type="scientific">Thermanaerosceptrum fracticalcis</name>
    <dbReference type="NCBI Taxonomy" id="1712410"/>
    <lineage>
        <taxon>Bacteria</taxon>
        <taxon>Bacillati</taxon>
        <taxon>Bacillota</taxon>
        <taxon>Clostridia</taxon>
        <taxon>Eubacteriales</taxon>
        <taxon>Peptococcaceae</taxon>
        <taxon>Thermanaerosceptrum</taxon>
    </lineage>
</organism>